<comment type="subcellular location">
    <subcellularLocation>
        <location evidence="2">Membrane</location>
        <topology evidence="2">Multi-pass membrane protein</topology>
    </subcellularLocation>
    <subcellularLocation>
        <location evidence="1">Nucleus</location>
    </subcellularLocation>
</comment>
<keyword evidence="6" id="KW-0227">DNA damage</keyword>
<comment type="similarity">
    <text evidence="3">Belongs to the OST5 family.</text>
</comment>
<keyword evidence="5 12" id="KW-0812">Transmembrane</keyword>
<accession>A0AAN7D0K4</accession>
<keyword evidence="8 12" id="KW-0472">Membrane</keyword>
<dbReference type="PANTHER" id="PTHR10870:SF0">
    <property type="entry name" value="CELL CYCLE CHECKPOINT PROTEIN RAD1"/>
    <property type="match status" value="1"/>
</dbReference>
<evidence type="ECO:0000256" key="3">
    <source>
        <dbReference type="ARBA" id="ARBA00009825"/>
    </source>
</evidence>
<evidence type="ECO:0000256" key="1">
    <source>
        <dbReference type="ARBA" id="ARBA00004123"/>
    </source>
</evidence>
<evidence type="ECO:0000256" key="9">
    <source>
        <dbReference type="ARBA" id="ARBA00023204"/>
    </source>
</evidence>
<dbReference type="AlphaFoldDB" id="A0AAN7D0K4"/>
<evidence type="ECO:0000256" key="4">
    <source>
        <dbReference type="ARBA" id="ARBA00010991"/>
    </source>
</evidence>
<feature type="transmembrane region" description="Helical" evidence="12">
    <location>
        <begin position="27"/>
        <end position="46"/>
    </location>
</feature>
<comment type="similarity">
    <text evidence="4">Belongs to the rad1 family.</text>
</comment>
<dbReference type="PANTHER" id="PTHR10870">
    <property type="entry name" value="CELL CYCLE CHECKPOINT PROTEIN RAD1"/>
    <property type="match status" value="1"/>
</dbReference>
<keyword evidence="14" id="KW-1185">Reference proteome</keyword>
<feature type="region of interest" description="Disordered" evidence="11">
    <location>
        <begin position="136"/>
        <end position="155"/>
    </location>
</feature>
<dbReference type="Proteomes" id="UP001303647">
    <property type="component" value="Unassembled WGS sequence"/>
</dbReference>
<keyword evidence="9" id="KW-0234">DNA repair</keyword>
<dbReference type="PRINTS" id="PR01245">
    <property type="entry name" value="RAD1REC1"/>
</dbReference>
<evidence type="ECO:0000256" key="8">
    <source>
        <dbReference type="ARBA" id="ARBA00023136"/>
    </source>
</evidence>
<dbReference type="Pfam" id="PF02144">
    <property type="entry name" value="Rad1"/>
    <property type="match status" value="1"/>
</dbReference>
<dbReference type="GO" id="GO:0030896">
    <property type="term" value="C:checkpoint clamp complex"/>
    <property type="evidence" value="ECO:0007669"/>
    <property type="project" value="TreeGrafter"/>
</dbReference>
<dbReference type="Gene3D" id="3.70.10.10">
    <property type="match status" value="1"/>
</dbReference>
<dbReference type="Pfam" id="PF05251">
    <property type="entry name" value="Ost5"/>
    <property type="match status" value="1"/>
</dbReference>
<evidence type="ECO:0000256" key="5">
    <source>
        <dbReference type="ARBA" id="ARBA00022692"/>
    </source>
</evidence>
<keyword evidence="13" id="KW-0540">Nuclease</keyword>
<name>A0AAN7D0K4_9PEZI</name>
<evidence type="ECO:0000256" key="7">
    <source>
        <dbReference type="ARBA" id="ARBA00022989"/>
    </source>
</evidence>
<evidence type="ECO:0000256" key="12">
    <source>
        <dbReference type="SAM" id="Phobius"/>
    </source>
</evidence>
<evidence type="ECO:0000313" key="14">
    <source>
        <dbReference type="Proteomes" id="UP001303647"/>
    </source>
</evidence>
<dbReference type="CDD" id="cd00577">
    <property type="entry name" value="PCNA"/>
    <property type="match status" value="1"/>
</dbReference>
<keyword evidence="13" id="KW-0378">Hydrolase</keyword>
<dbReference type="FunFam" id="3.70.10.10:FF:000014">
    <property type="entry name" value="DNA repair protein Rad1, putative"/>
    <property type="match status" value="1"/>
</dbReference>
<evidence type="ECO:0000256" key="11">
    <source>
        <dbReference type="SAM" id="MobiDB-lite"/>
    </source>
</evidence>
<feature type="compositionally biased region" description="Acidic residues" evidence="11">
    <location>
        <begin position="143"/>
        <end position="154"/>
    </location>
</feature>
<dbReference type="InterPro" id="IPR003021">
    <property type="entry name" value="Rad1_Rec1_Rad17"/>
</dbReference>
<sequence>MDSSLHEVWQAAAGSPFVPTIGKDSQFLVAFVLLLTGLSLGGAFTLNRSVLNLPLLAVPASLALALRSAPPPPILRAVASSTRPLYQLLKAINFTNKVHVDITENGLRFAADHARVMQGVAHWSKSLFTTYTTNLPSVPTPAEDADDAETDDEPTPPTFQISLPALLETLQIFGAADAAARQAKADADPYRSNLRNYRSDAFSNHTLGMSGTCSLAYSQEGEPFSIVLDEAGVSTTCNLTTYVPEAPDDIPFDIEDLSFKIITSARWLLDALTELAPTSPEKLTITASKAEPYLRLTSSGGPLGSSSVDFAKGRDLLETFSVATRWVQTFKFDMIKSASEAMRIASKVSLRGDGQGVLSMQFMVEVEGSGPSFLDFRFVPYAVCEDEDEETGEGGSQWEDFRDHKVGDLTEDGDFPTSKRRPRRR</sequence>
<keyword evidence="10" id="KW-0539">Nucleus</keyword>
<keyword evidence="13" id="KW-0269">Exonuclease</keyword>
<dbReference type="InterPro" id="IPR046938">
    <property type="entry name" value="DNA_clamp_sf"/>
</dbReference>
<dbReference type="InterPro" id="IPR007915">
    <property type="entry name" value="TMEM258/Ost5"/>
</dbReference>
<evidence type="ECO:0000313" key="13">
    <source>
        <dbReference type="EMBL" id="KAK4251276.1"/>
    </source>
</evidence>
<evidence type="ECO:0000256" key="2">
    <source>
        <dbReference type="ARBA" id="ARBA00004141"/>
    </source>
</evidence>
<protein>
    <submittedName>
        <fullName evidence="13">DNA repair exonuclease</fullName>
    </submittedName>
</protein>
<comment type="caution">
    <text evidence="13">The sequence shown here is derived from an EMBL/GenBank/DDBJ whole genome shotgun (WGS) entry which is preliminary data.</text>
</comment>
<feature type="compositionally biased region" description="Basic and acidic residues" evidence="11">
    <location>
        <begin position="399"/>
        <end position="408"/>
    </location>
</feature>
<feature type="region of interest" description="Disordered" evidence="11">
    <location>
        <begin position="387"/>
        <end position="425"/>
    </location>
</feature>
<dbReference type="GO" id="GO:0008250">
    <property type="term" value="C:oligosaccharyltransferase complex"/>
    <property type="evidence" value="ECO:0007669"/>
    <property type="project" value="InterPro"/>
</dbReference>
<dbReference type="SUPFAM" id="SSF55979">
    <property type="entry name" value="DNA clamp"/>
    <property type="match status" value="1"/>
</dbReference>
<dbReference type="GO" id="GO:0004527">
    <property type="term" value="F:exonuclease activity"/>
    <property type="evidence" value="ECO:0007669"/>
    <property type="project" value="UniProtKB-KW"/>
</dbReference>
<dbReference type="EMBL" id="MU857607">
    <property type="protein sequence ID" value="KAK4251276.1"/>
    <property type="molecule type" value="Genomic_DNA"/>
</dbReference>
<keyword evidence="7 12" id="KW-1133">Transmembrane helix</keyword>
<organism evidence="13 14">
    <name type="scientific">Corynascus novoguineensis</name>
    <dbReference type="NCBI Taxonomy" id="1126955"/>
    <lineage>
        <taxon>Eukaryota</taxon>
        <taxon>Fungi</taxon>
        <taxon>Dikarya</taxon>
        <taxon>Ascomycota</taxon>
        <taxon>Pezizomycotina</taxon>
        <taxon>Sordariomycetes</taxon>
        <taxon>Sordariomycetidae</taxon>
        <taxon>Sordariales</taxon>
        <taxon>Chaetomiaceae</taxon>
        <taxon>Corynascus</taxon>
    </lineage>
</organism>
<dbReference type="GO" id="GO:0006281">
    <property type="term" value="P:DNA repair"/>
    <property type="evidence" value="ECO:0007669"/>
    <property type="project" value="UniProtKB-KW"/>
</dbReference>
<proteinExistence type="inferred from homology"/>
<reference evidence="13" key="2">
    <citation type="submission" date="2023-05" db="EMBL/GenBank/DDBJ databases">
        <authorList>
            <consortium name="Lawrence Berkeley National Laboratory"/>
            <person name="Steindorff A."/>
            <person name="Hensen N."/>
            <person name="Bonometti L."/>
            <person name="Westerberg I."/>
            <person name="Brannstrom I.O."/>
            <person name="Guillou S."/>
            <person name="Cros-Aarteil S."/>
            <person name="Calhoun S."/>
            <person name="Haridas S."/>
            <person name="Kuo A."/>
            <person name="Mondo S."/>
            <person name="Pangilinan J."/>
            <person name="Riley R."/>
            <person name="Labutti K."/>
            <person name="Andreopoulos B."/>
            <person name="Lipzen A."/>
            <person name="Chen C."/>
            <person name="Yanf M."/>
            <person name="Daum C."/>
            <person name="Ng V."/>
            <person name="Clum A."/>
            <person name="Ohm R."/>
            <person name="Martin F."/>
            <person name="Silar P."/>
            <person name="Natvig D."/>
            <person name="Lalanne C."/>
            <person name="Gautier V."/>
            <person name="Ament-Velasquez S.L."/>
            <person name="Kruys A."/>
            <person name="Hutchinson M.I."/>
            <person name="Powell A.J."/>
            <person name="Barry K."/>
            <person name="Miller A.N."/>
            <person name="Grigoriev I.V."/>
            <person name="Debuchy R."/>
            <person name="Gladieux P."/>
            <person name="Thoren M.H."/>
            <person name="Johannesson H."/>
        </authorList>
    </citation>
    <scope>NUCLEOTIDE SEQUENCE</scope>
    <source>
        <strain evidence="13">CBS 359.72</strain>
    </source>
</reference>
<evidence type="ECO:0000256" key="6">
    <source>
        <dbReference type="ARBA" id="ARBA00022763"/>
    </source>
</evidence>
<reference evidence="13" key="1">
    <citation type="journal article" date="2023" name="Mol. Phylogenet. Evol.">
        <title>Genome-scale phylogeny and comparative genomics of the fungal order Sordariales.</title>
        <authorList>
            <person name="Hensen N."/>
            <person name="Bonometti L."/>
            <person name="Westerberg I."/>
            <person name="Brannstrom I.O."/>
            <person name="Guillou S."/>
            <person name="Cros-Aarteil S."/>
            <person name="Calhoun S."/>
            <person name="Haridas S."/>
            <person name="Kuo A."/>
            <person name="Mondo S."/>
            <person name="Pangilinan J."/>
            <person name="Riley R."/>
            <person name="LaButti K."/>
            <person name="Andreopoulos B."/>
            <person name="Lipzen A."/>
            <person name="Chen C."/>
            <person name="Yan M."/>
            <person name="Daum C."/>
            <person name="Ng V."/>
            <person name="Clum A."/>
            <person name="Steindorff A."/>
            <person name="Ohm R.A."/>
            <person name="Martin F."/>
            <person name="Silar P."/>
            <person name="Natvig D.O."/>
            <person name="Lalanne C."/>
            <person name="Gautier V."/>
            <person name="Ament-Velasquez S.L."/>
            <person name="Kruys A."/>
            <person name="Hutchinson M.I."/>
            <person name="Powell A.J."/>
            <person name="Barry K."/>
            <person name="Miller A.N."/>
            <person name="Grigoriev I.V."/>
            <person name="Debuchy R."/>
            <person name="Gladieux P."/>
            <person name="Hiltunen Thoren M."/>
            <person name="Johannesson H."/>
        </authorList>
    </citation>
    <scope>NUCLEOTIDE SEQUENCE</scope>
    <source>
        <strain evidence="13">CBS 359.72</strain>
    </source>
</reference>
<evidence type="ECO:0000256" key="10">
    <source>
        <dbReference type="ARBA" id="ARBA00023242"/>
    </source>
</evidence>
<dbReference type="GO" id="GO:0000077">
    <property type="term" value="P:DNA damage checkpoint signaling"/>
    <property type="evidence" value="ECO:0007669"/>
    <property type="project" value="InterPro"/>
</dbReference>
<gene>
    <name evidence="13" type="ORF">C7999DRAFT_37886</name>
</gene>